<protein>
    <submittedName>
        <fullName evidence="2">Uncharacterized protein</fullName>
    </submittedName>
</protein>
<gene>
    <name evidence="2" type="ORF">F7D14_03685</name>
</gene>
<evidence type="ECO:0000313" key="2">
    <source>
        <dbReference type="EMBL" id="QGM96671.1"/>
    </source>
</evidence>
<feature type="transmembrane region" description="Helical" evidence="1">
    <location>
        <begin position="46"/>
        <end position="63"/>
    </location>
</feature>
<keyword evidence="1" id="KW-1133">Transmembrane helix</keyword>
<sequence>MARKIWLFYAVATIAAALVLLSVYVNAYDDYDIGDRLRAVGRFARLGMAAISFPLGPLAGLLADRPLESAFACGDPNEPCAFFLNWNTRFAALCVQIAILRWAAGRR</sequence>
<evidence type="ECO:0000256" key="1">
    <source>
        <dbReference type="SAM" id="Phobius"/>
    </source>
</evidence>
<feature type="transmembrane region" description="Helical" evidence="1">
    <location>
        <begin position="83"/>
        <end position="104"/>
    </location>
</feature>
<proteinExistence type="predicted"/>
<dbReference type="EMBL" id="CP044331">
    <property type="protein sequence ID" value="QGM96671.1"/>
    <property type="molecule type" value="Genomic_DNA"/>
</dbReference>
<keyword evidence="1" id="KW-0812">Transmembrane</keyword>
<name>A0A6B8M1C8_9HYPH</name>
<feature type="transmembrane region" description="Helical" evidence="1">
    <location>
        <begin position="6"/>
        <end position="25"/>
    </location>
</feature>
<dbReference type="AlphaFoldDB" id="A0A6B8M1C8"/>
<accession>A0A6B8M1C8</accession>
<keyword evidence="1" id="KW-0472">Membrane</keyword>
<evidence type="ECO:0000313" key="3">
    <source>
        <dbReference type="Proteomes" id="UP000422569"/>
    </source>
</evidence>
<organism evidence="2 3">
    <name type="scientific">Methylocystis parvus</name>
    <dbReference type="NCBI Taxonomy" id="134"/>
    <lineage>
        <taxon>Bacteria</taxon>
        <taxon>Pseudomonadati</taxon>
        <taxon>Pseudomonadota</taxon>
        <taxon>Alphaproteobacteria</taxon>
        <taxon>Hyphomicrobiales</taxon>
        <taxon>Methylocystaceae</taxon>
        <taxon>Methylocystis</taxon>
    </lineage>
</organism>
<reference evidence="2 3" key="1">
    <citation type="submission" date="2019-09" db="EMBL/GenBank/DDBJ databases">
        <title>Isolation and complete genome sequencing of Methylocystis species.</title>
        <authorList>
            <person name="Rumah B.L."/>
            <person name="Stead C.E."/>
            <person name="Stevens B.C."/>
            <person name="Minton N.P."/>
            <person name="Grosse-Honebrink A."/>
            <person name="Zhang Y."/>
        </authorList>
    </citation>
    <scope>NUCLEOTIDE SEQUENCE [LARGE SCALE GENOMIC DNA]</scope>
    <source>
        <strain evidence="2 3">BRCS2</strain>
    </source>
</reference>
<keyword evidence="3" id="KW-1185">Reference proteome</keyword>
<dbReference type="RefSeq" id="WP_016920465.1">
    <property type="nucleotide sequence ID" value="NZ_CP044331.1"/>
</dbReference>
<dbReference type="KEGG" id="mpar:F7D14_03685"/>
<dbReference type="Proteomes" id="UP000422569">
    <property type="component" value="Chromosome"/>
</dbReference>